<evidence type="ECO:0000313" key="1">
    <source>
        <dbReference type="EMBL" id="KPC35453.1"/>
    </source>
</evidence>
<organism evidence="1 2">
    <name type="scientific">Pseudomonas syringae pv. cilantro</name>
    <dbReference type="NCBI Taxonomy" id="81035"/>
    <lineage>
        <taxon>Bacteria</taxon>
        <taxon>Pseudomonadati</taxon>
        <taxon>Pseudomonadota</taxon>
        <taxon>Gammaproteobacteria</taxon>
        <taxon>Pseudomonadales</taxon>
        <taxon>Pseudomonadaceae</taxon>
        <taxon>Pseudomonas</taxon>
        <taxon>Pseudomonas syringae</taxon>
    </lineage>
</organism>
<evidence type="ECO:0000313" key="2">
    <source>
        <dbReference type="Proteomes" id="UP000037891"/>
    </source>
</evidence>
<dbReference type="AlphaFoldDB" id="A0A0N1JPT2"/>
<dbReference type="EMBL" id="LGLN01000013">
    <property type="protein sequence ID" value="KPC35453.1"/>
    <property type="molecule type" value="Genomic_DNA"/>
</dbReference>
<accession>A0A0N1JPT2</accession>
<comment type="caution">
    <text evidence="1">The sequence shown here is derived from an EMBL/GenBank/DDBJ whole genome shotgun (WGS) entry which is preliminary data.</text>
</comment>
<reference evidence="1 2" key="1">
    <citation type="submission" date="2015-07" db="EMBL/GenBank/DDBJ databases">
        <authorList>
            <person name="Noorani M."/>
        </authorList>
    </citation>
    <scope>NUCLEOTIDE SEQUENCE [LARGE SCALE GENOMIC DNA]</scope>
    <source>
        <strain evidence="1 2">0788_9</strain>
    </source>
</reference>
<protein>
    <submittedName>
        <fullName evidence="1">Uncharacterized protein</fullName>
    </submittedName>
</protein>
<gene>
    <name evidence="1" type="ORF">ABJ99_3862</name>
</gene>
<dbReference type="Proteomes" id="UP000037891">
    <property type="component" value="Unassembled WGS sequence"/>
</dbReference>
<proteinExistence type="predicted"/>
<name>A0A0N1JPT2_PSESX</name>
<sequence length="37" mass="3978">MPAGAGVSNYRATQSIEKCIPPLKHAQRSPQLSIMVP</sequence>
<reference evidence="1 2" key="2">
    <citation type="submission" date="2015-10" db="EMBL/GenBank/DDBJ databases">
        <title>Comparative genomics and high-throughput reverse genetic screens identify a new phytobacterial MAMP and an Arabidopsis receptor required for immune elicitation.</title>
        <authorList>
            <person name="Mott G.A."/>
            <person name="Thakur S."/>
            <person name="Wang P.W."/>
            <person name="Desveaux D."/>
            <person name="Guttman D.S."/>
        </authorList>
    </citation>
    <scope>NUCLEOTIDE SEQUENCE [LARGE SCALE GENOMIC DNA]</scope>
    <source>
        <strain evidence="1 2">0788_9</strain>
    </source>
</reference>